<dbReference type="AlphaFoldDB" id="A0A075LTU1"/>
<keyword evidence="1" id="KW-0472">Membrane</keyword>
<evidence type="ECO:0000256" key="1">
    <source>
        <dbReference type="SAM" id="Phobius"/>
    </source>
</evidence>
<dbReference type="STRING" id="1343739.PAP_08720"/>
<evidence type="ECO:0000313" key="3">
    <source>
        <dbReference type="Proteomes" id="UP000027981"/>
    </source>
</evidence>
<dbReference type="RefSeq" id="WP_048165608.1">
    <property type="nucleotide sequence ID" value="NZ_CP006019.1"/>
</dbReference>
<organism evidence="2 3">
    <name type="scientific">Palaeococcus pacificus DY20341</name>
    <dbReference type="NCBI Taxonomy" id="1343739"/>
    <lineage>
        <taxon>Archaea</taxon>
        <taxon>Methanobacteriati</taxon>
        <taxon>Methanobacteriota</taxon>
        <taxon>Thermococci</taxon>
        <taxon>Thermococcales</taxon>
        <taxon>Thermococcaceae</taxon>
        <taxon>Palaeococcus</taxon>
    </lineage>
</organism>
<accession>A0A075LTU1</accession>
<dbReference type="EMBL" id="CP006019">
    <property type="protein sequence ID" value="AIF70125.1"/>
    <property type="molecule type" value="Genomic_DNA"/>
</dbReference>
<dbReference type="Proteomes" id="UP000027981">
    <property type="component" value="Chromosome"/>
</dbReference>
<name>A0A075LTU1_9EURY</name>
<sequence length="118" mass="13590">MEWKSLLIGFIIGALIAIPYGLAHSGSFGSDENGGFWRGFGPMMGTGHGMGMMGYGMMDEDMHEEMEKYMESGDFAEMHEEMEEEMEPIMEKYMGEDWKEMHEYCERAMGIEEEEENE</sequence>
<protein>
    <submittedName>
        <fullName evidence="2">Uncharacterized protein</fullName>
    </submittedName>
</protein>
<dbReference type="eggNOG" id="arCOG10112">
    <property type="taxonomic scope" value="Archaea"/>
</dbReference>
<dbReference type="GeneID" id="24842841"/>
<reference evidence="2 3" key="2">
    <citation type="journal article" date="2015" name="Genome Announc.">
        <title>Complete Genome Sequence of Hyperthermophilic Piezophilic Archaeon Palaeococcus pacificus DY20341T, Isolated from Deep-Sea Hydrothermal Sediments.</title>
        <authorList>
            <person name="Zeng X."/>
            <person name="Jebbar M."/>
            <person name="Shao Z."/>
        </authorList>
    </citation>
    <scope>NUCLEOTIDE SEQUENCE [LARGE SCALE GENOMIC DNA]</scope>
    <source>
        <strain evidence="2 3">DY20341</strain>
    </source>
</reference>
<dbReference type="KEGG" id="ppac:PAP_08720"/>
<dbReference type="HOGENOM" id="CLU_2056142_0_0_2"/>
<keyword evidence="1" id="KW-0812">Transmembrane</keyword>
<gene>
    <name evidence="2" type="ORF">PAP_08720</name>
</gene>
<keyword evidence="3" id="KW-1185">Reference proteome</keyword>
<keyword evidence="1" id="KW-1133">Transmembrane helix</keyword>
<feature type="transmembrane region" description="Helical" evidence="1">
    <location>
        <begin position="39"/>
        <end position="58"/>
    </location>
</feature>
<proteinExistence type="predicted"/>
<reference evidence="3" key="1">
    <citation type="submission" date="2013-06" db="EMBL/GenBank/DDBJ databases">
        <title>Complete Genome Sequence of Hyperthermophilic Palaeococcus pacificus DY20341T, Isolated from a Deep-Sea Hydrothermal Sediments.</title>
        <authorList>
            <person name="Zeng X."/>
            <person name="Shao Z."/>
        </authorList>
    </citation>
    <scope>NUCLEOTIDE SEQUENCE [LARGE SCALE GENOMIC DNA]</scope>
    <source>
        <strain evidence="3">DY20341</strain>
    </source>
</reference>
<evidence type="ECO:0000313" key="2">
    <source>
        <dbReference type="EMBL" id="AIF70125.1"/>
    </source>
</evidence>